<comment type="catalytic activity">
    <reaction evidence="1 5">
        <text>Hydrolysis of terminal, non-reducing alpha-D-galactose residues in alpha-D-galactosides, including galactose oligosaccharides, galactomannans and galactolipids.</text>
        <dbReference type="EC" id="3.2.1.22"/>
    </reaction>
</comment>
<dbReference type="EMBL" id="JAAGMR010000223">
    <property type="protein sequence ID" value="NEB93869.1"/>
    <property type="molecule type" value="Genomic_DNA"/>
</dbReference>
<dbReference type="PRINTS" id="PR00743">
    <property type="entry name" value="GLHYDRLASE36"/>
</dbReference>
<feature type="binding site" evidence="7">
    <location>
        <begin position="339"/>
        <end position="340"/>
    </location>
    <ligand>
        <name>substrate</name>
    </ligand>
</feature>
<dbReference type="InterPro" id="IPR050985">
    <property type="entry name" value="Alpha-glycosidase_related"/>
</dbReference>
<comment type="caution">
    <text evidence="10">The sequence shown here is derived from an EMBL/GenBank/DDBJ whole genome shotgun (WGS) entry which is preliminary data.</text>
</comment>
<dbReference type="Gene3D" id="2.70.98.60">
    <property type="entry name" value="alpha-galactosidase from lactobacil brevis"/>
    <property type="match status" value="1"/>
</dbReference>
<protein>
    <recommendedName>
        <fullName evidence="2 5">Alpha-galactosidase</fullName>
        <ecNumber evidence="2 5">3.2.1.22</ecNumber>
    </recommendedName>
</protein>
<evidence type="ECO:0000256" key="6">
    <source>
        <dbReference type="PIRSR" id="PIRSR005536-1"/>
    </source>
</evidence>
<dbReference type="Gene3D" id="3.20.20.70">
    <property type="entry name" value="Aldolase class I"/>
    <property type="match status" value="1"/>
</dbReference>
<organism evidence="10 11">
    <name type="scientific">Streptomyces bauhiniae</name>
    <dbReference type="NCBI Taxonomy" id="2340725"/>
    <lineage>
        <taxon>Bacteria</taxon>
        <taxon>Bacillati</taxon>
        <taxon>Actinomycetota</taxon>
        <taxon>Actinomycetes</taxon>
        <taxon>Kitasatosporales</taxon>
        <taxon>Streptomycetaceae</taxon>
        <taxon>Streptomyces</taxon>
    </lineage>
</organism>
<evidence type="ECO:0000313" key="10">
    <source>
        <dbReference type="EMBL" id="NEB93869.1"/>
    </source>
</evidence>
<sequence>MTVVRHDPAARLWTLTTPNSSYVVRLDDHGRLRHLHWGARLTPEQAAALPYVLDVATNFDGELAEEYPGEGGARFGTPALRVVHADGSRSTEWLPDGHRLDDGLLVLSFRERLAPLELDLCYRVHPDSDAIDRWAELRHTGADGQPVRIGRLAAARWTVPLRADYRLGHVTGGWSAEHRLVREPLARAETVLTSRRGITGHQANPWVALDAGDAGEEHGEVWTSALAWSGSWRITVERTVHGLVAATHAAGHEGPEVVLRPGEYWRTPLSTGLYSPQGFGGASRAWHAHVRAHVLPRPEELRPVLYNSWEATGFDVGLAGQLDLARRAAALGVELFVMDDGWFGARKDDTAGLGDWTPAPDRFPDGLAPLAAEVRRLGMRFGLWVEPEMVNPDSDLYRAHPDWVLHESGRPRTELRNQLVLDFGRPEVAAWAHAWLDGLVREHGVDHLKWDMNRVLTEAGRPGDPDADRLWHGHVRAVHALMDRLRADHPGLRIEACSGGGGRTDLAMLARTDQVWTSDNTDAVDRIAIQHGYGQLYPPGTMGAWVTDSPNPLTGRRLPLEFRFHIAMCGALGIGGDLTHWNEHELAAAAELVARYKRIRPIVQHGRLHRLRDAVQYVHGDEVVLIAWRLAEPHGAPAVPLRMTGLDPAARYVDQDTGEEHHGGVLTARGLTTGLTRDHSSRLLHLRRQD</sequence>
<dbReference type="Proteomes" id="UP000470520">
    <property type="component" value="Unassembled WGS sequence"/>
</dbReference>
<gene>
    <name evidence="10" type="ORF">G3I21_19595</name>
</gene>
<dbReference type="Pfam" id="PF16874">
    <property type="entry name" value="Glyco_hydro_36C"/>
    <property type="match status" value="1"/>
</dbReference>
<dbReference type="InterPro" id="IPR017853">
    <property type="entry name" value="GH"/>
</dbReference>
<evidence type="ECO:0000256" key="3">
    <source>
        <dbReference type="ARBA" id="ARBA00022801"/>
    </source>
</evidence>
<dbReference type="FunFam" id="3.20.20.70:FF:000118">
    <property type="entry name" value="Alpha-galactosidase"/>
    <property type="match status" value="1"/>
</dbReference>
<feature type="binding site" evidence="7">
    <location>
        <position position="519"/>
    </location>
    <ligand>
        <name>substrate</name>
    </ligand>
</feature>
<evidence type="ECO:0000256" key="2">
    <source>
        <dbReference type="ARBA" id="ARBA00012755"/>
    </source>
</evidence>
<dbReference type="GO" id="GO:0004557">
    <property type="term" value="F:alpha-galactosidase activity"/>
    <property type="evidence" value="ECO:0007669"/>
    <property type="project" value="UniProtKB-UniRule"/>
</dbReference>
<proteinExistence type="inferred from homology"/>
<dbReference type="CDD" id="cd14791">
    <property type="entry name" value="GH36"/>
    <property type="match status" value="1"/>
</dbReference>
<dbReference type="RefSeq" id="WP_164190439.1">
    <property type="nucleotide sequence ID" value="NZ_JAAGMR010000223.1"/>
</dbReference>
<feature type="binding site" evidence="7">
    <location>
        <position position="497"/>
    </location>
    <ligand>
        <name>substrate</name>
    </ligand>
</feature>
<keyword evidence="4 5" id="KW-0326">Glycosidase</keyword>
<dbReference type="AlphaFoldDB" id="A0A7K3QVK1"/>
<evidence type="ECO:0000259" key="8">
    <source>
        <dbReference type="Pfam" id="PF16874"/>
    </source>
</evidence>
<dbReference type="EC" id="3.2.1.22" evidence="2 5"/>
<dbReference type="PANTHER" id="PTHR43053">
    <property type="entry name" value="GLYCOSIDASE FAMILY 31"/>
    <property type="match status" value="1"/>
</dbReference>
<name>A0A7K3QVK1_9ACTN</name>
<dbReference type="InterPro" id="IPR013785">
    <property type="entry name" value="Aldolase_TIM"/>
</dbReference>
<dbReference type="Pfam" id="PF16875">
    <property type="entry name" value="Glyco_hydro_36N"/>
    <property type="match status" value="1"/>
</dbReference>
<feature type="binding site" evidence="7">
    <location>
        <position position="416"/>
    </location>
    <ligand>
        <name>substrate</name>
    </ligand>
</feature>
<dbReference type="Gene3D" id="2.60.40.1180">
    <property type="entry name" value="Golgi alpha-mannosidase II"/>
    <property type="match status" value="1"/>
</dbReference>
<dbReference type="Pfam" id="PF02065">
    <property type="entry name" value="Melibiase"/>
    <property type="match status" value="1"/>
</dbReference>
<dbReference type="GO" id="GO:0016052">
    <property type="term" value="P:carbohydrate catabolic process"/>
    <property type="evidence" value="ECO:0007669"/>
    <property type="project" value="InterPro"/>
</dbReference>
<dbReference type="InterPro" id="IPR031705">
    <property type="entry name" value="Glyco_hydro_36_C"/>
</dbReference>
<comment type="similarity">
    <text evidence="5">Belongs to the glycosyl hydrolase.</text>
</comment>
<evidence type="ECO:0000313" key="11">
    <source>
        <dbReference type="Proteomes" id="UP000470520"/>
    </source>
</evidence>
<evidence type="ECO:0000256" key="4">
    <source>
        <dbReference type="ARBA" id="ARBA00023295"/>
    </source>
</evidence>
<evidence type="ECO:0000259" key="9">
    <source>
        <dbReference type="Pfam" id="PF16875"/>
    </source>
</evidence>
<dbReference type="InterPro" id="IPR038417">
    <property type="entry name" value="Alpga-gal_N_sf"/>
</dbReference>
<keyword evidence="3 5" id="KW-0378">Hydrolase</keyword>
<dbReference type="InterPro" id="IPR002252">
    <property type="entry name" value="Glyco_hydro_36"/>
</dbReference>
<evidence type="ECO:0000256" key="5">
    <source>
        <dbReference type="PIRNR" id="PIRNR005536"/>
    </source>
</evidence>
<feature type="domain" description="Glycosyl hydrolase family 36 C-terminal" evidence="8">
    <location>
        <begin position="613"/>
        <end position="686"/>
    </location>
</feature>
<dbReference type="InterPro" id="IPR031704">
    <property type="entry name" value="Glyco_hydro_36_N"/>
</dbReference>
<dbReference type="PANTHER" id="PTHR43053:SF3">
    <property type="entry name" value="ALPHA-GALACTOSIDASE C-RELATED"/>
    <property type="match status" value="1"/>
</dbReference>
<dbReference type="InterPro" id="IPR013780">
    <property type="entry name" value="Glyco_hydro_b"/>
</dbReference>
<evidence type="ECO:0000256" key="1">
    <source>
        <dbReference type="ARBA" id="ARBA00001255"/>
    </source>
</evidence>
<dbReference type="SUPFAM" id="SSF51445">
    <property type="entry name" value="(Trans)glycosidases"/>
    <property type="match status" value="1"/>
</dbReference>
<feature type="domain" description="Glycosyl hydrolase family 36 N-terminal" evidence="9">
    <location>
        <begin position="30"/>
        <end position="259"/>
    </location>
</feature>
<feature type="binding site" evidence="7">
    <location>
        <position position="174"/>
    </location>
    <ligand>
        <name>substrate</name>
    </ligand>
</feature>
<feature type="active site" description="Nucleophile" evidence="6">
    <location>
        <position position="451"/>
    </location>
</feature>
<feature type="binding site" evidence="7">
    <location>
        <begin position="449"/>
        <end position="453"/>
    </location>
    <ligand>
        <name>substrate</name>
    </ligand>
</feature>
<evidence type="ECO:0000256" key="7">
    <source>
        <dbReference type="PIRSR" id="PIRSR005536-2"/>
    </source>
</evidence>
<dbReference type="PIRSF" id="PIRSF005536">
    <property type="entry name" value="Agal"/>
    <property type="match status" value="1"/>
</dbReference>
<feature type="active site" description="Proton donor" evidence="6">
    <location>
        <position position="519"/>
    </location>
</feature>
<reference evidence="10 11" key="1">
    <citation type="submission" date="2020-01" db="EMBL/GenBank/DDBJ databases">
        <title>Insect and environment-associated Actinomycetes.</title>
        <authorList>
            <person name="Currrie C."/>
            <person name="Chevrette M."/>
            <person name="Carlson C."/>
            <person name="Stubbendieck R."/>
            <person name="Wendt-Pienkowski E."/>
        </authorList>
    </citation>
    <scope>NUCLEOTIDE SEQUENCE [LARGE SCALE GENOMIC DNA]</scope>
    <source>
        <strain evidence="10 11">SID7754</strain>
    </source>
</reference>
<accession>A0A7K3QVK1</accession>